<evidence type="ECO:0000313" key="1">
    <source>
        <dbReference type="EMBL" id="TRB07708.1"/>
    </source>
</evidence>
<dbReference type="EMBL" id="SGOE01000002">
    <property type="protein sequence ID" value="TRB07708.1"/>
    <property type="molecule type" value="Genomic_DNA"/>
</dbReference>
<evidence type="ECO:0000313" key="2">
    <source>
        <dbReference type="Proteomes" id="UP000317023"/>
    </source>
</evidence>
<proteinExistence type="predicted"/>
<organism evidence="1 2">
    <name type="scientific">Agrobacterium tumefaciens</name>
    <dbReference type="NCBI Taxonomy" id="358"/>
    <lineage>
        <taxon>Bacteria</taxon>
        <taxon>Pseudomonadati</taxon>
        <taxon>Pseudomonadota</taxon>
        <taxon>Alphaproteobacteria</taxon>
        <taxon>Hyphomicrobiales</taxon>
        <taxon>Rhizobiaceae</taxon>
        <taxon>Rhizobium/Agrobacterium group</taxon>
        <taxon>Agrobacterium</taxon>
        <taxon>Agrobacterium tumefaciens complex</taxon>
    </lineage>
</organism>
<comment type="caution">
    <text evidence="1">The sequence shown here is derived from an EMBL/GenBank/DDBJ whole genome shotgun (WGS) entry which is preliminary data.</text>
</comment>
<protein>
    <submittedName>
        <fullName evidence="1">Uncharacterized protein</fullName>
    </submittedName>
</protein>
<accession>A0A546Y3Y3</accession>
<gene>
    <name evidence="1" type="ORF">EXN61_09770</name>
</gene>
<reference evidence="1 2" key="1">
    <citation type="journal article" date="2019" name="Appl. Microbiol. Biotechnol.">
        <title>Differential efficiency of wild type rhizogenic strains for rol gene transformation of plants.</title>
        <authorList>
            <person name="Desmet S."/>
            <person name="De Keyser E."/>
            <person name="Van Vaerenbergh J."/>
            <person name="Baeyen S."/>
            <person name="Van Huylenbroeck J."/>
            <person name="Geelen D."/>
            <person name="Dhooghe E."/>
        </authorList>
    </citation>
    <scope>NUCLEOTIDE SEQUENCE [LARGE SCALE GENOMIC DNA]</scope>
    <source>
        <strain evidence="1 2">MAFF210266</strain>
    </source>
</reference>
<dbReference type="Proteomes" id="UP000317023">
    <property type="component" value="Unassembled WGS sequence"/>
</dbReference>
<name>A0A546Y3Y3_AGRTU</name>
<sequence length="56" mass="6368">MVDSYFSLLPGMAFLYRCHCNGGTIAYYSDWYVCYALSNKGRCGQNRDVPFNSPKS</sequence>
<dbReference type="AlphaFoldDB" id="A0A546Y3Y3"/>